<accession>A0ABP4HHD7</accession>
<sequence length="80" mass="8010">MPGAGRRGGRGGGRPARRLSLAAAYADRAAVPYEGRIAAEGPPSEVCDAAPLSQAAAQAAAQALSRNFSASSRKIPAFSA</sequence>
<evidence type="ECO:0000313" key="2">
    <source>
        <dbReference type="Proteomes" id="UP001500282"/>
    </source>
</evidence>
<reference evidence="2" key="1">
    <citation type="journal article" date="2019" name="Int. J. Syst. Evol. Microbiol.">
        <title>The Global Catalogue of Microorganisms (GCM) 10K type strain sequencing project: providing services to taxonomists for standard genome sequencing and annotation.</title>
        <authorList>
            <consortium name="The Broad Institute Genomics Platform"/>
            <consortium name="The Broad Institute Genome Sequencing Center for Infectious Disease"/>
            <person name="Wu L."/>
            <person name="Ma J."/>
        </authorList>
    </citation>
    <scope>NUCLEOTIDE SEQUENCE [LARGE SCALE GENOMIC DNA]</scope>
    <source>
        <strain evidence="2">JCM 11448</strain>
    </source>
</reference>
<dbReference type="Proteomes" id="UP001500282">
    <property type="component" value="Unassembled WGS sequence"/>
</dbReference>
<keyword evidence="2" id="KW-1185">Reference proteome</keyword>
<organism evidence="1 2">
    <name type="scientific">Streptomyces javensis</name>
    <dbReference type="NCBI Taxonomy" id="114698"/>
    <lineage>
        <taxon>Bacteria</taxon>
        <taxon>Bacillati</taxon>
        <taxon>Actinomycetota</taxon>
        <taxon>Actinomycetes</taxon>
        <taxon>Kitasatosporales</taxon>
        <taxon>Streptomycetaceae</taxon>
        <taxon>Streptomyces</taxon>
        <taxon>Streptomyces violaceusniger group</taxon>
    </lineage>
</organism>
<comment type="caution">
    <text evidence="1">The sequence shown here is derived from an EMBL/GenBank/DDBJ whole genome shotgun (WGS) entry which is preliminary data.</text>
</comment>
<protein>
    <submittedName>
        <fullName evidence="1">Uncharacterized protein</fullName>
    </submittedName>
</protein>
<dbReference type="EMBL" id="BAAAIH010000006">
    <property type="protein sequence ID" value="GAA1259002.1"/>
    <property type="molecule type" value="Genomic_DNA"/>
</dbReference>
<evidence type="ECO:0000313" key="1">
    <source>
        <dbReference type="EMBL" id="GAA1259002.1"/>
    </source>
</evidence>
<proteinExistence type="predicted"/>
<gene>
    <name evidence="1" type="ORF">GCM10009579_16360</name>
</gene>
<name>A0ABP4HHD7_9ACTN</name>